<sequence>MSWSGSLARFAIITLLNCYSMCLLSLASCSALRLASLSASHFHILNIVPVFFSQMAFARVTKLAVSAFCSHSCHSQPSTPNAAGENKSYALRPAPRCWVVTRIACRLSTPTCSRMRAASSISRYTSSFSWFAVAASTAWAC</sequence>
<feature type="transmembrane region" description="Helical" evidence="1">
    <location>
        <begin position="34"/>
        <end position="52"/>
    </location>
</feature>
<comment type="caution">
    <text evidence="2">The sequence shown here is derived from an EMBL/GenBank/DDBJ whole genome shotgun (WGS) entry which is preliminary data.</text>
</comment>
<feature type="transmembrane region" description="Helical" evidence="1">
    <location>
        <begin position="7"/>
        <end position="28"/>
    </location>
</feature>
<dbReference type="EMBL" id="MCFL01000014">
    <property type="protein sequence ID" value="ORZ37073.1"/>
    <property type="molecule type" value="Genomic_DNA"/>
</dbReference>
<reference evidence="2 3" key="1">
    <citation type="submission" date="2016-07" db="EMBL/GenBank/DDBJ databases">
        <title>Pervasive Adenine N6-methylation of Active Genes in Fungi.</title>
        <authorList>
            <consortium name="DOE Joint Genome Institute"/>
            <person name="Mondo S.J."/>
            <person name="Dannebaum R.O."/>
            <person name="Kuo R.C."/>
            <person name="Labutti K."/>
            <person name="Haridas S."/>
            <person name="Kuo A."/>
            <person name="Salamov A."/>
            <person name="Ahrendt S.R."/>
            <person name="Lipzen A."/>
            <person name="Sullivan W."/>
            <person name="Andreopoulos W.B."/>
            <person name="Clum A."/>
            <person name="Lindquist E."/>
            <person name="Daum C."/>
            <person name="Ramamoorthy G.K."/>
            <person name="Gryganskyi A."/>
            <person name="Culley D."/>
            <person name="Magnuson J.K."/>
            <person name="James T.Y."/>
            <person name="O'Malley M.A."/>
            <person name="Stajich J.E."/>
            <person name="Spatafora J.W."/>
            <person name="Visel A."/>
            <person name="Grigoriev I.V."/>
        </authorList>
    </citation>
    <scope>NUCLEOTIDE SEQUENCE [LARGE SCALE GENOMIC DNA]</scope>
    <source>
        <strain evidence="2 3">PL171</strain>
    </source>
</reference>
<keyword evidence="1" id="KW-0472">Membrane</keyword>
<keyword evidence="1" id="KW-1133">Transmembrane helix</keyword>
<organism evidence="2 3">
    <name type="scientific">Catenaria anguillulae PL171</name>
    <dbReference type="NCBI Taxonomy" id="765915"/>
    <lineage>
        <taxon>Eukaryota</taxon>
        <taxon>Fungi</taxon>
        <taxon>Fungi incertae sedis</taxon>
        <taxon>Blastocladiomycota</taxon>
        <taxon>Blastocladiomycetes</taxon>
        <taxon>Blastocladiales</taxon>
        <taxon>Catenariaceae</taxon>
        <taxon>Catenaria</taxon>
    </lineage>
</organism>
<keyword evidence="1" id="KW-0812">Transmembrane</keyword>
<name>A0A1Y2HTQ1_9FUNG</name>
<dbReference type="Proteomes" id="UP000193411">
    <property type="component" value="Unassembled WGS sequence"/>
</dbReference>
<proteinExistence type="predicted"/>
<protein>
    <submittedName>
        <fullName evidence="2">Uncharacterized protein</fullName>
    </submittedName>
</protein>
<accession>A0A1Y2HTQ1</accession>
<evidence type="ECO:0000313" key="2">
    <source>
        <dbReference type="EMBL" id="ORZ37073.1"/>
    </source>
</evidence>
<dbReference type="AlphaFoldDB" id="A0A1Y2HTQ1"/>
<evidence type="ECO:0000313" key="3">
    <source>
        <dbReference type="Proteomes" id="UP000193411"/>
    </source>
</evidence>
<keyword evidence="3" id="KW-1185">Reference proteome</keyword>
<evidence type="ECO:0000256" key="1">
    <source>
        <dbReference type="SAM" id="Phobius"/>
    </source>
</evidence>
<gene>
    <name evidence="2" type="ORF">BCR44DRAFT_1431395</name>
</gene>